<evidence type="ECO:0000256" key="5">
    <source>
        <dbReference type="SAM" id="MobiDB-lite"/>
    </source>
</evidence>
<dbReference type="Proteomes" id="UP001269819">
    <property type="component" value="Unassembled WGS sequence"/>
</dbReference>
<sequence>MSPTTVRPGRRRRLPLLLILIAALAIASVAGWLLADDGESKHPLPTAKADRGDVQVLVSATGVLEPNTYVDVGAQVSGQLDVIHVRVGERVKEGQLLAEIDPTIYTARVDATRAQLRNQQAQLEDRKASLKLAHIQYRRQGNLMAEDATTEEALQSAEAGLASARAQVAMLEAQIEQTSSTLRAEEANLDYARIYAPMDGTVVSISARQGQALNAVQQAPVLMRIADLQTMRVRAQVSEADIGRLMPGMAVYFTTLGNPDDRIEGTLDYVEPTPEVTNNVVLYNALFRVPNSEGRLLPQMTAKVFFVVKEALDVVRVPATAIHNGEVQLATAAGSEPRKVEVGISNRVHTEVRQGLAAGDEVLLKTPGQAGADGDRPRFRGVLR</sequence>
<dbReference type="EMBL" id="JAWIIJ010000006">
    <property type="protein sequence ID" value="MDV2079115.1"/>
    <property type="molecule type" value="Genomic_DNA"/>
</dbReference>
<dbReference type="Gene3D" id="6.10.140.1990">
    <property type="match status" value="1"/>
</dbReference>
<dbReference type="PANTHER" id="PTHR30469">
    <property type="entry name" value="MULTIDRUG RESISTANCE PROTEIN MDTA"/>
    <property type="match status" value="1"/>
</dbReference>
<dbReference type="Pfam" id="PF25917">
    <property type="entry name" value="BSH_RND"/>
    <property type="match status" value="1"/>
</dbReference>
<dbReference type="Gene3D" id="2.40.50.100">
    <property type="match status" value="1"/>
</dbReference>
<evidence type="ECO:0000259" key="7">
    <source>
        <dbReference type="Pfam" id="PF25944"/>
    </source>
</evidence>
<accession>A0ABU3VYA6</accession>
<dbReference type="InterPro" id="IPR006143">
    <property type="entry name" value="RND_pump_MFP"/>
</dbReference>
<dbReference type="RefSeq" id="WP_316973740.1">
    <property type="nucleotide sequence ID" value="NZ_JAWIIJ010000006.1"/>
</dbReference>
<protein>
    <submittedName>
        <fullName evidence="8">Efflux RND transporter periplasmic adaptor subunit</fullName>
    </submittedName>
</protein>
<feature type="coiled-coil region" evidence="4">
    <location>
        <begin position="113"/>
        <end position="188"/>
    </location>
</feature>
<proteinExistence type="inferred from homology"/>
<dbReference type="InterPro" id="IPR058626">
    <property type="entry name" value="MdtA-like_b-barrel"/>
</dbReference>
<keyword evidence="3 4" id="KW-0175">Coiled coil</keyword>
<feature type="domain" description="Multidrug resistance protein MdtA-like barrel-sandwich hybrid" evidence="6">
    <location>
        <begin position="70"/>
        <end position="222"/>
    </location>
</feature>
<evidence type="ECO:0000256" key="1">
    <source>
        <dbReference type="ARBA" id="ARBA00004236"/>
    </source>
</evidence>
<comment type="subcellular location">
    <subcellularLocation>
        <location evidence="1">Cell membrane</location>
    </subcellularLocation>
</comment>
<evidence type="ECO:0000313" key="9">
    <source>
        <dbReference type="Proteomes" id="UP001269819"/>
    </source>
</evidence>
<dbReference type="InterPro" id="IPR058625">
    <property type="entry name" value="MdtA-like_BSH"/>
</dbReference>
<evidence type="ECO:0000256" key="2">
    <source>
        <dbReference type="ARBA" id="ARBA00009477"/>
    </source>
</evidence>
<feature type="region of interest" description="Disordered" evidence="5">
    <location>
        <begin position="364"/>
        <end position="384"/>
    </location>
</feature>
<reference evidence="8 9" key="1">
    <citation type="submission" date="2023-10" db="EMBL/GenBank/DDBJ databases">
        <title>Characteristics and mechanism of a salt-tolerant marine origin heterotrophic nitrifying- aerobic denitrifying bacteria Marinobacter xestospongiae HN1.</title>
        <authorList>
            <person name="Qi R."/>
        </authorList>
    </citation>
    <scope>NUCLEOTIDE SEQUENCE [LARGE SCALE GENOMIC DNA]</scope>
    <source>
        <strain evidence="8 9">HN1</strain>
    </source>
</reference>
<dbReference type="NCBIfam" id="TIGR01730">
    <property type="entry name" value="RND_mfp"/>
    <property type="match status" value="1"/>
</dbReference>
<name>A0ABU3VYA6_9GAMM</name>
<organism evidence="8 9">
    <name type="scientific">Marinobacter xestospongiae</name>
    <dbReference type="NCBI Taxonomy" id="994319"/>
    <lineage>
        <taxon>Bacteria</taxon>
        <taxon>Pseudomonadati</taxon>
        <taxon>Pseudomonadota</taxon>
        <taxon>Gammaproteobacteria</taxon>
        <taxon>Pseudomonadales</taxon>
        <taxon>Marinobacteraceae</taxon>
        <taxon>Marinobacter</taxon>
    </lineage>
</organism>
<comment type="similarity">
    <text evidence="2">Belongs to the membrane fusion protein (MFP) (TC 8.A.1) family.</text>
</comment>
<evidence type="ECO:0000259" key="6">
    <source>
        <dbReference type="Pfam" id="PF25917"/>
    </source>
</evidence>
<dbReference type="Gene3D" id="2.40.30.170">
    <property type="match status" value="1"/>
</dbReference>
<dbReference type="Pfam" id="PF25944">
    <property type="entry name" value="Beta-barrel_RND"/>
    <property type="match status" value="1"/>
</dbReference>
<comment type="caution">
    <text evidence="8">The sequence shown here is derived from an EMBL/GenBank/DDBJ whole genome shotgun (WGS) entry which is preliminary data.</text>
</comment>
<evidence type="ECO:0000256" key="3">
    <source>
        <dbReference type="ARBA" id="ARBA00023054"/>
    </source>
</evidence>
<keyword evidence="9" id="KW-1185">Reference proteome</keyword>
<dbReference type="SUPFAM" id="SSF111369">
    <property type="entry name" value="HlyD-like secretion proteins"/>
    <property type="match status" value="1"/>
</dbReference>
<evidence type="ECO:0000313" key="8">
    <source>
        <dbReference type="EMBL" id="MDV2079115.1"/>
    </source>
</evidence>
<dbReference type="PANTHER" id="PTHR30469:SF33">
    <property type="entry name" value="SLR1207 PROTEIN"/>
    <property type="match status" value="1"/>
</dbReference>
<evidence type="ECO:0000256" key="4">
    <source>
        <dbReference type="SAM" id="Coils"/>
    </source>
</evidence>
<dbReference type="InterPro" id="IPR030190">
    <property type="entry name" value="MacA_alpha-hairpin_sf"/>
</dbReference>
<feature type="domain" description="Multidrug resistance protein MdtA-like beta-barrel" evidence="7">
    <location>
        <begin position="230"/>
        <end position="304"/>
    </location>
</feature>
<gene>
    <name evidence="8" type="ORF">RYS15_10470</name>
</gene>